<evidence type="ECO:0000256" key="6">
    <source>
        <dbReference type="ARBA" id="ARBA00023128"/>
    </source>
</evidence>
<dbReference type="Pfam" id="PF02518">
    <property type="entry name" value="HATPase_c"/>
    <property type="match status" value="1"/>
</dbReference>
<dbReference type="Gene3D" id="1.20.140.20">
    <property type="entry name" value="Alpha-ketoacid/pyruvate dehydrogenase kinase, N-terminal domain"/>
    <property type="match status" value="2"/>
</dbReference>
<dbReference type="EC" id="2.7.11.-" evidence="8"/>
<dbReference type="InterPro" id="IPR036784">
    <property type="entry name" value="AK/P_DHK_N_sf"/>
</dbReference>
<dbReference type="GO" id="GO:0005524">
    <property type="term" value="F:ATP binding"/>
    <property type="evidence" value="ECO:0007669"/>
    <property type="project" value="UniProtKB-UniRule"/>
</dbReference>
<dbReference type="InterPro" id="IPR036890">
    <property type="entry name" value="HATPase_C_sf"/>
</dbReference>
<dbReference type="Gene3D" id="3.30.565.10">
    <property type="entry name" value="Histidine kinase-like ATPase, C-terminal domain"/>
    <property type="match status" value="1"/>
</dbReference>
<dbReference type="InterPro" id="IPR005467">
    <property type="entry name" value="His_kinase_dom"/>
</dbReference>
<keyword evidence="11" id="KW-1185">Reference proteome</keyword>
<dbReference type="SUPFAM" id="SSF55874">
    <property type="entry name" value="ATPase domain of HSP90 chaperone/DNA topoisomerase II/histidine kinase"/>
    <property type="match status" value="1"/>
</dbReference>
<evidence type="ECO:0000313" key="10">
    <source>
        <dbReference type="EMBL" id="OJT01806.1"/>
    </source>
</evidence>
<proteinExistence type="inferred from homology"/>
<evidence type="ECO:0000256" key="8">
    <source>
        <dbReference type="RuleBase" id="RU366032"/>
    </source>
</evidence>
<dbReference type="SMART" id="SM00387">
    <property type="entry name" value="HATPase_c"/>
    <property type="match status" value="1"/>
</dbReference>
<dbReference type="Pfam" id="PF10436">
    <property type="entry name" value="BCDHK_Adom3"/>
    <property type="match status" value="1"/>
</dbReference>
<organism evidence="10 11">
    <name type="scientific">Trametes pubescens</name>
    <name type="common">White-rot fungus</name>
    <dbReference type="NCBI Taxonomy" id="154538"/>
    <lineage>
        <taxon>Eukaryota</taxon>
        <taxon>Fungi</taxon>
        <taxon>Dikarya</taxon>
        <taxon>Basidiomycota</taxon>
        <taxon>Agaricomycotina</taxon>
        <taxon>Agaricomycetes</taxon>
        <taxon>Polyporales</taxon>
        <taxon>Polyporaceae</taxon>
        <taxon>Trametes</taxon>
    </lineage>
</organism>
<keyword evidence="3 8" id="KW-0547">Nucleotide-binding</keyword>
<dbReference type="OMA" id="NEMPSIC"/>
<evidence type="ECO:0000256" key="3">
    <source>
        <dbReference type="ARBA" id="ARBA00022741"/>
    </source>
</evidence>
<dbReference type="CDD" id="cd16929">
    <property type="entry name" value="HATPase_PDK-like"/>
    <property type="match status" value="1"/>
</dbReference>
<comment type="caution">
    <text evidence="10">The sequence shown here is derived from an EMBL/GenBank/DDBJ whole genome shotgun (WGS) entry which is preliminary data.</text>
</comment>
<gene>
    <name evidence="10" type="ORF">TRAPUB_7713</name>
</gene>
<dbReference type="STRING" id="154538.A0A1M2V2P6"/>
<dbReference type="InterPro" id="IPR018955">
    <property type="entry name" value="BCDHK/PDK_N"/>
</dbReference>
<dbReference type="EMBL" id="MNAD01001721">
    <property type="protein sequence ID" value="OJT01806.1"/>
    <property type="molecule type" value="Genomic_DNA"/>
</dbReference>
<comment type="similarity">
    <text evidence="1 8">Belongs to the PDK/BCKDK protein kinase family.</text>
</comment>
<dbReference type="PANTHER" id="PTHR11947:SF3">
    <property type="entry name" value="[PYRUVATE DEHYDROGENASE (ACETYL-TRANSFERRING)] KINASE, MITOCHONDRIAL"/>
    <property type="match status" value="1"/>
</dbReference>
<accession>A0A1M2V2P6</accession>
<sequence>MVLFGQNPSQGTLLRGSQFLLGEPHRYVPAYTGSRPHAEELPVRLAHRVKELDQLPHNLSDMPSINKVKNWYAQSFEELIHFPPIRLPADIRAALLAPPVDPVSLPEAFPNPSLHYQYYSDDYGTPQTGLGIVSTPKNGKGANGNEKGGGNGQKMRIPMERRYYANMSHVKEWPPEVREYNRGFTKTLEAIKKRHDPTVTTVAQGVLEWKRSMNARNINLDVQHWLDRFYMSRIGIRFLIGQHIALNTLQPHPDYVGIICTRANVHDIVQEAIENARFVCEEHYSMFKGPPVQLICPKELHFAYVPGHLSHICFELLKNSLRAVVERFGPEADAFPPIRVVVVEGKEDITIKISDEGGGIARSAIPLIWTYMYTTMDGQNIDQDFADSDFRAPMAGFGYGLPLSRLYARYFGGDLRLISMDGFGTDVYIHLNRLSSSREPLP</sequence>
<dbReference type="GO" id="GO:0005759">
    <property type="term" value="C:mitochondrial matrix"/>
    <property type="evidence" value="ECO:0007669"/>
    <property type="project" value="UniProtKB-SubCell"/>
</dbReference>
<dbReference type="GO" id="GO:0004740">
    <property type="term" value="F:pyruvate dehydrogenase (acetyl-transferring) kinase activity"/>
    <property type="evidence" value="ECO:0007669"/>
    <property type="project" value="UniProtKB-EC"/>
</dbReference>
<keyword evidence="2 8" id="KW-0808">Transferase</keyword>
<name>A0A1M2V2P6_TRAPU</name>
<keyword evidence="5 8" id="KW-0067">ATP-binding</keyword>
<dbReference type="AlphaFoldDB" id="A0A1M2V2P6"/>
<keyword evidence="6 8" id="KW-0496">Mitochondrion</keyword>
<dbReference type="InterPro" id="IPR039028">
    <property type="entry name" value="BCKD/PDK"/>
</dbReference>
<protein>
    <recommendedName>
        <fullName evidence="8">Protein-serine/threonine kinase</fullName>
        <ecNumber evidence="8">2.7.11.-</ecNumber>
    </recommendedName>
</protein>
<evidence type="ECO:0000256" key="7">
    <source>
        <dbReference type="ARBA" id="ARBA00048201"/>
    </source>
</evidence>
<evidence type="ECO:0000313" key="11">
    <source>
        <dbReference type="Proteomes" id="UP000184267"/>
    </source>
</evidence>
<dbReference type="OrthoDB" id="241648at2759"/>
<comment type="subcellular location">
    <subcellularLocation>
        <location evidence="8">Mitochondrion matrix</location>
    </subcellularLocation>
</comment>
<keyword evidence="10" id="KW-0670">Pyruvate</keyword>
<dbReference type="PROSITE" id="PS50109">
    <property type="entry name" value="HIS_KIN"/>
    <property type="match status" value="1"/>
</dbReference>
<dbReference type="SUPFAM" id="SSF69012">
    <property type="entry name" value="alpha-ketoacid dehydrogenase kinase, N-terminal domain"/>
    <property type="match status" value="1"/>
</dbReference>
<feature type="domain" description="Histidine kinase" evidence="9">
    <location>
        <begin position="309"/>
        <end position="435"/>
    </location>
</feature>
<evidence type="ECO:0000256" key="4">
    <source>
        <dbReference type="ARBA" id="ARBA00022777"/>
    </source>
</evidence>
<dbReference type="PANTHER" id="PTHR11947">
    <property type="entry name" value="PYRUVATE DEHYDROGENASE KINASE"/>
    <property type="match status" value="1"/>
</dbReference>
<evidence type="ECO:0000256" key="5">
    <source>
        <dbReference type="ARBA" id="ARBA00022840"/>
    </source>
</evidence>
<comment type="catalytic activity">
    <reaction evidence="7">
        <text>L-seryl-[pyruvate dehydrogenase E1 alpha subunit] + ATP = O-phospho-L-seryl-[pyruvate dehydrogenase E1 alpha subunit] + ADP + H(+)</text>
        <dbReference type="Rhea" id="RHEA:23052"/>
        <dbReference type="Rhea" id="RHEA-COMP:13689"/>
        <dbReference type="Rhea" id="RHEA-COMP:13690"/>
        <dbReference type="ChEBI" id="CHEBI:15378"/>
        <dbReference type="ChEBI" id="CHEBI:29999"/>
        <dbReference type="ChEBI" id="CHEBI:30616"/>
        <dbReference type="ChEBI" id="CHEBI:83421"/>
        <dbReference type="ChEBI" id="CHEBI:456216"/>
        <dbReference type="EC" id="2.7.11.2"/>
    </reaction>
</comment>
<evidence type="ECO:0000256" key="1">
    <source>
        <dbReference type="ARBA" id="ARBA00006155"/>
    </source>
</evidence>
<reference evidence="10 11" key="1">
    <citation type="submission" date="2016-10" db="EMBL/GenBank/DDBJ databases">
        <title>Genome sequence of the basidiomycete white-rot fungus Trametes pubescens.</title>
        <authorList>
            <person name="Makela M.R."/>
            <person name="Granchi Z."/>
            <person name="Peng M."/>
            <person name="De Vries R.P."/>
            <person name="Grigoriev I."/>
            <person name="Riley R."/>
            <person name="Hilden K."/>
        </authorList>
    </citation>
    <scope>NUCLEOTIDE SEQUENCE [LARGE SCALE GENOMIC DNA]</scope>
    <source>
        <strain evidence="10 11">FBCC735</strain>
    </source>
</reference>
<dbReference type="InterPro" id="IPR003594">
    <property type="entry name" value="HATPase_dom"/>
</dbReference>
<evidence type="ECO:0000259" key="9">
    <source>
        <dbReference type="PROSITE" id="PS50109"/>
    </source>
</evidence>
<dbReference type="GO" id="GO:0010906">
    <property type="term" value="P:regulation of glucose metabolic process"/>
    <property type="evidence" value="ECO:0007669"/>
    <property type="project" value="TreeGrafter"/>
</dbReference>
<evidence type="ECO:0000256" key="2">
    <source>
        <dbReference type="ARBA" id="ARBA00022679"/>
    </source>
</evidence>
<keyword evidence="4 8" id="KW-0418">Kinase</keyword>
<dbReference type="Proteomes" id="UP000184267">
    <property type="component" value="Unassembled WGS sequence"/>
</dbReference>